<dbReference type="PROSITE" id="PS00519">
    <property type="entry name" value="HTH_ASNC_1"/>
    <property type="match status" value="1"/>
</dbReference>
<dbReference type="Gene3D" id="3.30.70.920">
    <property type="match status" value="1"/>
</dbReference>
<keyword evidence="6" id="KW-1185">Reference proteome</keyword>
<dbReference type="SUPFAM" id="SSF54909">
    <property type="entry name" value="Dimeric alpha+beta barrel"/>
    <property type="match status" value="1"/>
</dbReference>
<feature type="domain" description="HTH asnC-type" evidence="4">
    <location>
        <begin position="24"/>
        <end position="85"/>
    </location>
</feature>
<dbReference type="InterPro" id="IPR000485">
    <property type="entry name" value="AsnC-type_HTH_dom"/>
</dbReference>
<dbReference type="Gene3D" id="1.10.10.10">
    <property type="entry name" value="Winged helix-like DNA-binding domain superfamily/Winged helix DNA-binding domain"/>
    <property type="match status" value="1"/>
</dbReference>
<dbReference type="InterPro" id="IPR036390">
    <property type="entry name" value="WH_DNA-bd_sf"/>
</dbReference>
<name>A0A840J765_9PSEU</name>
<gene>
    <name evidence="5" type="ORF">BJY18_006749</name>
</gene>
<evidence type="ECO:0000313" key="5">
    <source>
        <dbReference type="EMBL" id="MBB4689264.1"/>
    </source>
</evidence>
<organism evidence="5 6">
    <name type="scientific">Amycolatopsis jiangsuensis</name>
    <dbReference type="NCBI Taxonomy" id="1181879"/>
    <lineage>
        <taxon>Bacteria</taxon>
        <taxon>Bacillati</taxon>
        <taxon>Actinomycetota</taxon>
        <taxon>Actinomycetes</taxon>
        <taxon>Pseudonocardiales</taxon>
        <taxon>Pseudonocardiaceae</taxon>
        <taxon>Amycolatopsis</taxon>
    </lineage>
</organism>
<evidence type="ECO:0000259" key="4">
    <source>
        <dbReference type="PROSITE" id="PS50956"/>
    </source>
</evidence>
<keyword evidence="2 5" id="KW-0238">DNA-binding</keyword>
<dbReference type="InterPro" id="IPR011991">
    <property type="entry name" value="ArsR-like_HTH"/>
</dbReference>
<dbReference type="CDD" id="cd00090">
    <property type="entry name" value="HTH_ARSR"/>
    <property type="match status" value="1"/>
</dbReference>
<dbReference type="InterPro" id="IPR036388">
    <property type="entry name" value="WH-like_DNA-bd_sf"/>
</dbReference>
<dbReference type="GO" id="GO:0043200">
    <property type="term" value="P:response to amino acid"/>
    <property type="evidence" value="ECO:0007669"/>
    <property type="project" value="TreeGrafter"/>
</dbReference>
<protein>
    <submittedName>
        <fullName evidence="5">DNA-binding Lrp family transcriptional regulator</fullName>
    </submittedName>
</protein>
<dbReference type="EMBL" id="JACHMG010000001">
    <property type="protein sequence ID" value="MBB4689264.1"/>
    <property type="molecule type" value="Genomic_DNA"/>
</dbReference>
<dbReference type="RefSeq" id="WP_312874049.1">
    <property type="nucleotide sequence ID" value="NZ_JACHMG010000001.1"/>
</dbReference>
<proteinExistence type="predicted"/>
<dbReference type="Pfam" id="PF13412">
    <property type="entry name" value="HTH_24"/>
    <property type="match status" value="1"/>
</dbReference>
<dbReference type="InterPro" id="IPR011008">
    <property type="entry name" value="Dimeric_a/b-barrel"/>
</dbReference>
<dbReference type="InterPro" id="IPR019885">
    <property type="entry name" value="Tscrpt_reg_HTH_AsnC-type_CS"/>
</dbReference>
<dbReference type="InterPro" id="IPR019888">
    <property type="entry name" value="Tscrpt_reg_AsnC-like"/>
</dbReference>
<dbReference type="PANTHER" id="PTHR30154">
    <property type="entry name" value="LEUCINE-RESPONSIVE REGULATORY PROTEIN"/>
    <property type="match status" value="1"/>
</dbReference>
<dbReference type="Pfam" id="PF01037">
    <property type="entry name" value="AsnC_trans_reg"/>
    <property type="match status" value="1"/>
</dbReference>
<dbReference type="PRINTS" id="PR00033">
    <property type="entry name" value="HTHASNC"/>
</dbReference>
<evidence type="ECO:0000313" key="6">
    <source>
        <dbReference type="Proteomes" id="UP000581769"/>
    </source>
</evidence>
<dbReference type="PROSITE" id="PS50956">
    <property type="entry name" value="HTH_ASNC_2"/>
    <property type="match status" value="1"/>
</dbReference>
<dbReference type="SMART" id="SM00344">
    <property type="entry name" value="HTH_ASNC"/>
    <property type="match status" value="1"/>
</dbReference>
<dbReference type="Proteomes" id="UP000581769">
    <property type="component" value="Unassembled WGS sequence"/>
</dbReference>
<evidence type="ECO:0000256" key="3">
    <source>
        <dbReference type="ARBA" id="ARBA00023163"/>
    </source>
</evidence>
<comment type="caution">
    <text evidence="5">The sequence shown here is derived from an EMBL/GenBank/DDBJ whole genome shotgun (WGS) entry which is preliminary data.</text>
</comment>
<evidence type="ECO:0000256" key="1">
    <source>
        <dbReference type="ARBA" id="ARBA00023015"/>
    </source>
</evidence>
<reference evidence="5 6" key="1">
    <citation type="submission" date="2020-08" db="EMBL/GenBank/DDBJ databases">
        <title>Sequencing the genomes of 1000 actinobacteria strains.</title>
        <authorList>
            <person name="Klenk H.-P."/>
        </authorList>
    </citation>
    <scope>NUCLEOTIDE SEQUENCE [LARGE SCALE GENOMIC DNA]</scope>
    <source>
        <strain evidence="5 6">DSM 45859</strain>
    </source>
</reference>
<dbReference type="InterPro" id="IPR019887">
    <property type="entry name" value="Tscrpt_reg_AsnC/Lrp_C"/>
</dbReference>
<accession>A0A840J765</accession>
<dbReference type="AlphaFoldDB" id="A0A840J765"/>
<evidence type="ECO:0000256" key="2">
    <source>
        <dbReference type="ARBA" id="ARBA00023125"/>
    </source>
</evidence>
<sequence length="166" mass="18413">MANVEARDALFRRLSATLWHNLLMDSIDSAIVHHLQLDGRLSNTDLADKVGLTPSPCLRRVRALEESGVITGYHAAVDAAALGRAFRVLVHIDMATQDLGTIEAFENRIAEVDEVDACFRLFGQPDYLLWVAVADLAAYERVYMSTLTRLPGVARTNSQFPMKTVK</sequence>
<keyword evidence="3" id="KW-0804">Transcription</keyword>
<dbReference type="PANTHER" id="PTHR30154:SF34">
    <property type="entry name" value="TRANSCRIPTIONAL REGULATOR AZLB"/>
    <property type="match status" value="1"/>
</dbReference>
<dbReference type="GO" id="GO:0043565">
    <property type="term" value="F:sequence-specific DNA binding"/>
    <property type="evidence" value="ECO:0007669"/>
    <property type="project" value="InterPro"/>
</dbReference>
<dbReference type="GO" id="GO:0005829">
    <property type="term" value="C:cytosol"/>
    <property type="evidence" value="ECO:0007669"/>
    <property type="project" value="TreeGrafter"/>
</dbReference>
<dbReference type="SUPFAM" id="SSF46785">
    <property type="entry name" value="Winged helix' DNA-binding domain"/>
    <property type="match status" value="1"/>
</dbReference>
<keyword evidence="1" id="KW-0805">Transcription regulation</keyword>